<dbReference type="Proteomes" id="UP001220225">
    <property type="component" value="Unassembled WGS sequence"/>
</dbReference>
<evidence type="ECO:0000313" key="1">
    <source>
        <dbReference type="EMBL" id="MDC9596627.1"/>
    </source>
</evidence>
<sequence length="217" mass="24190">MDWGAFLTTNEGVPWWTPKTTPLSFVRKISVTVGRSHNRIDTYINTTHPCMAFMCAHTSNALYAPYGELSVNNGRWNIALSAPESRAPMLCDIYIFTLVYPQPVPDWGIAVWDENEKCVITSDTNPLAIEGEYNTSQQMTLRGKKAILMQTTGWISSTVDMPDDPSRLQYRDTSVSAFFNGQSTQFIPAAVSGATSLIVEVRVENLTSPYIDCALYD</sequence>
<proteinExistence type="predicted"/>
<protein>
    <submittedName>
        <fullName evidence="1">Uncharacterized protein</fullName>
    </submittedName>
</protein>
<dbReference type="EMBL" id="JAQRFN010000006">
    <property type="protein sequence ID" value="MDC9596627.1"/>
    <property type="molecule type" value="Genomic_DNA"/>
</dbReference>
<name>A0ABT5LQD5_9GAMM</name>
<gene>
    <name evidence="1" type="ORF">PSI14_07010</name>
</gene>
<comment type="caution">
    <text evidence="1">The sequence shown here is derived from an EMBL/GenBank/DDBJ whole genome shotgun (WGS) entry which is preliminary data.</text>
</comment>
<evidence type="ECO:0000313" key="2">
    <source>
        <dbReference type="Proteomes" id="UP001220225"/>
    </source>
</evidence>
<reference evidence="1 2" key="1">
    <citation type="submission" date="2023-02" db="EMBL/GenBank/DDBJ databases">
        <title>Entomopathogenic bacteria.</title>
        <authorList>
            <person name="Machado R.A."/>
        </authorList>
    </citation>
    <scope>NUCLEOTIDE SEQUENCE [LARGE SCALE GENOMIC DNA]</scope>
    <source>
        <strain evidence="1 2">XENO-2</strain>
    </source>
</reference>
<dbReference type="RefSeq" id="WP_273575207.1">
    <property type="nucleotide sequence ID" value="NZ_JAQRFN010000006.1"/>
</dbReference>
<accession>A0ABT5LQD5</accession>
<organism evidence="1 2">
    <name type="scientific">Xenorhabdus anantnagensis</name>
    <dbReference type="NCBI Taxonomy" id="3025875"/>
    <lineage>
        <taxon>Bacteria</taxon>
        <taxon>Pseudomonadati</taxon>
        <taxon>Pseudomonadota</taxon>
        <taxon>Gammaproteobacteria</taxon>
        <taxon>Enterobacterales</taxon>
        <taxon>Morganellaceae</taxon>
        <taxon>Xenorhabdus</taxon>
    </lineage>
</organism>
<keyword evidence="2" id="KW-1185">Reference proteome</keyword>